<evidence type="ECO:0000313" key="8">
    <source>
        <dbReference type="Proteomes" id="UP000179037"/>
    </source>
</evidence>
<evidence type="ECO:0000256" key="1">
    <source>
        <dbReference type="ARBA" id="ARBA00002388"/>
    </source>
</evidence>
<dbReference type="InterPro" id="IPR029000">
    <property type="entry name" value="Cyclophilin-like_dom_sf"/>
</dbReference>
<reference evidence="7 8" key="1">
    <citation type="journal article" date="2016" name="Nat. Commun.">
        <title>Thousands of microbial genomes shed light on interconnected biogeochemical processes in an aquifer system.</title>
        <authorList>
            <person name="Anantharaman K."/>
            <person name="Brown C.T."/>
            <person name="Hug L.A."/>
            <person name="Sharon I."/>
            <person name="Castelle C.J."/>
            <person name="Probst A.J."/>
            <person name="Thomas B.C."/>
            <person name="Singh A."/>
            <person name="Wilkins M.J."/>
            <person name="Karaoz U."/>
            <person name="Brodie E.L."/>
            <person name="Williams K.H."/>
            <person name="Hubbard S.S."/>
            <person name="Banfield J.F."/>
        </authorList>
    </citation>
    <scope>NUCLEOTIDE SEQUENCE [LARGE SCALE GENOMIC DNA]</scope>
</reference>
<dbReference type="PIRSF" id="PIRSF001467">
    <property type="entry name" value="Peptidylpro_ismrse"/>
    <property type="match status" value="1"/>
</dbReference>
<keyword evidence="4 5" id="KW-0413">Isomerase</keyword>
<dbReference type="InterPro" id="IPR020892">
    <property type="entry name" value="Cyclophilin-type_PPIase_CS"/>
</dbReference>
<evidence type="ECO:0000256" key="3">
    <source>
        <dbReference type="ARBA" id="ARBA00023110"/>
    </source>
</evidence>
<evidence type="ECO:0000256" key="2">
    <source>
        <dbReference type="ARBA" id="ARBA00007365"/>
    </source>
</evidence>
<dbReference type="PROSITE" id="PS00170">
    <property type="entry name" value="CSA_PPIASE_1"/>
    <property type="match status" value="1"/>
</dbReference>
<feature type="domain" description="PPIase cyclophilin-type" evidence="6">
    <location>
        <begin position="1"/>
        <end position="162"/>
    </location>
</feature>
<dbReference type="InterPro" id="IPR002130">
    <property type="entry name" value="Cyclophilin-type_PPIase_dom"/>
</dbReference>
<dbReference type="GO" id="GO:0006457">
    <property type="term" value="P:protein folding"/>
    <property type="evidence" value="ECO:0007669"/>
    <property type="project" value="InterPro"/>
</dbReference>
<dbReference type="STRING" id="1817768.A3A87_05395"/>
<dbReference type="EMBL" id="MFTC01000066">
    <property type="protein sequence ID" value="OGI50567.1"/>
    <property type="molecule type" value="Genomic_DNA"/>
</dbReference>
<comment type="catalytic activity">
    <reaction evidence="5">
        <text>[protein]-peptidylproline (omega=180) = [protein]-peptidylproline (omega=0)</text>
        <dbReference type="Rhea" id="RHEA:16237"/>
        <dbReference type="Rhea" id="RHEA-COMP:10747"/>
        <dbReference type="Rhea" id="RHEA-COMP:10748"/>
        <dbReference type="ChEBI" id="CHEBI:83833"/>
        <dbReference type="ChEBI" id="CHEBI:83834"/>
        <dbReference type="EC" id="5.2.1.8"/>
    </reaction>
</comment>
<dbReference type="Gene3D" id="2.40.100.10">
    <property type="entry name" value="Cyclophilin-like"/>
    <property type="match status" value="1"/>
</dbReference>
<dbReference type="PRINTS" id="PR00153">
    <property type="entry name" value="CSAPPISMRASE"/>
</dbReference>
<dbReference type="PANTHER" id="PTHR43246">
    <property type="entry name" value="PEPTIDYL-PROLYL CIS-TRANS ISOMERASE CYP38, CHLOROPLASTIC"/>
    <property type="match status" value="1"/>
</dbReference>
<comment type="caution">
    <text evidence="7">The sequence shown here is derived from an EMBL/GenBank/DDBJ whole genome shotgun (WGS) entry which is preliminary data.</text>
</comment>
<dbReference type="InterPro" id="IPR024936">
    <property type="entry name" value="Cyclophilin-type_PPIase"/>
</dbReference>
<evidence type="ECO:0000313" key="7">
    <source>
        <dbReference type="EMBL" id="OGI50567.1"/>
    </source>
</evidence>
<dbReference type="AlphaFoldDB" id="A0A1F6TZN4"/>
<keyword evidence="3 5" id="KW-0697">Rotamase</keyword>
<dbReference type="CDD" id="cd01920">
    <property type="entry name" value="cyclophilin_EcCYP_like"/>
    <property type="match status" value="1"/>
</dbReference>
<evidence type="ECO:0000256" key="4">
    <source>
        <dbReference type="ARBA" id="ARBA00023235"/>
    </source>
</evidence>
<comment type="similarity">
    <text evidence="2 5">Belongs to the cyclophilin-type PPIase family.</text>
</comment>
<evidence type="ECO:0000256" key="5">
    <source>
        <dbReference type="RuleBase" id="RU363019"/>
    </source>
</evidence>
<proteinExistence type="inferred from homology"/>
<dbReference type="PROSITE" id="PS50072">
    <property type="entry name" value="CSA_PPIASE_2"/>
    <property type="match status" value="1"/>
</dbReference>
<dbReference type="EC" id="5.2.1.8" evidence="5"/>
<gene>
    <name evidence="7" type="ORF">A3A87_05395</name>
</gene>
<dbReference type="SUPFAM" id="SSF50891">
    <property type="entry name" value="Cyclophilin-like"/>
    <property type="match status" value="1"/>
</dbReference>
<name>A0A1F6TZN4_9PROT</name>
<organism evidence="7 8">
    <name type="scientific">Candidatus Muproteobacteria bacterium RIFCSPLOWO2_01_FULL_60_18</name>
    <dbReference type="NCBI Taxonomy" id="1817768"/>
    <lineage>
        <taxon>Bacteria</taxon>
        <taxon>Pseudomonadati</taxon>
        <taxon>Pseudomonadota</taxon>
        <taxon>Candidatus Muproteobacteria</taxon>
    </lineage>
</organism>
<dbReference type="Proteomes" id="UP000179037">
    <property type="component" value="Unassembled WGS sequence"/>
</dbReference>
<evidence type="ECO:0000259" key="6">
    <source>
        <dbReference type="PROSITE" id="PS50072"/>
    </source>
</evidence>
<sequence length="167" mass="18297">MIHMKTNYGTIVLELNPDKAPKTVESFLAYAKDGFYDGTLFHRVIDKFVIQGGGFGPGMIQKMTRPPIENEANNGLRNARGTLAMARATDPHSATSQFFINIGDNDFLNYTAPTPAGWGYCVFGKVIDGMHIIDQIKGVAVGSKLGHKDVPLSDVLIEKIQVIDENQ</sequence>
<protein>
    <recommendedName>
        <fullName evidence="5">Peptidyl-prolyl cis-trans isomerase</fullName>
        <shortName evidence="5">PPIase</shortName>
        <ecNumber evidence="5">5.2.1.8</ecNumber>
    </recommendedName>
</protein>
<dbReference type="Pfam" id="PF00160">
    <property type="entry name" value="Pro_isomerase"/>
    <property type="match status" value="1"/>
</dbReference>
<dbReference type="InterPro" id="IPR044665">
    <property type="entry name" value="E_coli_cyclophilin_A-like"/>
</dbReference>
<dbReference type="GO" id="GO:0003755">
    <property type="term" value="F:peptidyl-prolyl cis-trans isomerase activity"/>
    <property type="evidence" value="ECO:0007669"/>
    <property type="project" value="UniProtKB-UniRule"/>
</dbReference>
<accession>A0A1F6TZN4</accession>
<comment type="function">
    <text evidence="1 5">PPIases accelerate the folding of proteins. It catalyzes the cis-trans isomerization of proline imidic peptide bonds in oligopeptides.</text>
</comment>